<evidence type="ECO:0000256" key="1">
    <source>
        <dbReference type="SAM" id="Phobius"/>
    </source>
</evidence>
<keyword evidence="1" id="KW-1133">Transmembrane helix</keyword>
<proteinExistence type="predicted"/>
<dbReference type="InterPro" id="IPR020309">
    <property type="entry name" value="Smim-14"/>
</dbReference>
<feature type="non-terminal residue" evidence="2">
    <location>
        <position position="50"/>
    </location>
</feature>
<evidence type="ECO:0000313" key="2">
    <source>
        <dbReference type="EMBL" id="CAD1481206.1"/>
    </source>
</evidence>
<dbReference type="OrthoDB" id="10054061at2759"/>
<dbReference type="Pfam" id="PF11027">
    <property type="entry name" value="DUF2615"/>
    <property type="match status" value="1"/>
</dbReference>
<reference evidence="2" key="1">
    <citation type="submission" date="2020-07" db="EMBL/GenBank/DDBJ databases">
        <authorList>
            <person name="Nazaruddin N."/>
        </authorList>
    </citation>
    <scope>NUCLEOTIDE SEQUENCE</scope>
</reference>
<dbReference type="EMBL" id="CAJDYZ010013603">
    <property type="protein sequence ID" value="CAD1481206.1"/>
    <property type="molecule type" value="Genomic_DNA"/>
</dbReference>
<gene>
    <name evidence="2" type="ORF">MHI_LOCUS996739</name>
</gene>
<keyword evidence="1" id="KW-0472">Membrane</keyword>
<sequence length="50" mass="5713">PGPRDDDSLPSNFFMTILLVIAFAVLMYAFRPNSLRQVSNDAVKDRDNER</sequence>
<dbReference type="AlphaFoldDB" id="A0A6V7HJW8"/>
<organism evidence="2 3">
    <name type="scientific">Heterotrigona itama</name>
    <dbReference type="NCBI Taxonomy" id="395501"/>
    <lineage>
        <taxon>Eukaryota</taxon>
        <taxon>Metazoa</taxon>
        <taxon>Ecdysozoa</taxon>
        <taxon>Arthropoda</taxon>
        <taxon>Hexapoda</taxon>
        <taxon>Insecta</taxon>
        <taxon>Pterygota</taxon>
        <taxon>Neoptera</taxon>
        <taxon>Endopterygota</taxon>
        <taxon>Hymenoptera</taxon>
        <taxon>Apocrita</taxon>
        <taxon>Aculeata</taxon>
        <taxon>Apoidea</taxon>
        <taxon>Anthophila</taxon>
        <taxon>Apidae</taxon>
        <taxon>Heterotrigona</taxon>
    </lineage>
</organism>
<name>A0A6V7HJW8_9HYME</name>
<keyword evidence="1" id="KW-0812">Transmembrane</keyword>
<feature type="non-terminal residue" evidence="2">
    <location>
        <position position="1"/>
    </location>
</feature>
<comment type="caution">
    <text evidence="2">The sequence shown here is derived from an EMBL/GenBank/DDBJ whole genome shotgun (WGS) entry which is preliminary data.</text>
</comment>
<keyword evidence="3" id="KW-1185">Reference proteome</keyword>
<evidence type="ECO:0000313" key="3">
    <source>
        <dbReference type="Proteomes" id="UP000752696"/>
    </source>
</evidence>
<protein>
    <submittedName>
        <fullName evidence="2">Uncharacterized protein</fullName>
    </submittedName>
</protein>
<dbReference type="Proteomes" id="UP000752696">
    <property type="component" value="Unassembled WGS sequence"/>
</dbReference>
<accession>A0A6V7HJW8</accession>
<feature type="transmembrane region" description="Helical" evidence="1">
    <location>
        <begin position="12"/>
        <end position="30"/>
    </location>
</feature>